<organism evidence="2 3">
    <name type="scientific">Ilex paraguariensis</name>
    <name type="common">yerba mate</name>
    <dbReference type="NCBI Taxonomy" id="185542"/>
    <lineage>
        <taxon>Eukaryota</taxon>
        <taxon>Viridiplantae</taxon>
        <taxon>Streptophyta</taxon>
        <taxon>Embryophyta</taxon>
        <taxon>Tracheophyta</taxon>
        <taxon>Spermatophyta</taxon>
        <taxon>Magnoliopsida</taxon>
        <taxon>eudicotyledons</taxon>
        <taxon>Gunneridae</taxon>
        <taxon>Pentapetalae</taxon>
        <taxon>asterids</taxon>
        <taxon>campanulids</taxon>
        <taxon>Aquifoliales</taxon>
        <taxon>Aquifoliaceae</taxon>
        <taxon>Ilex</taxon>
    </lineage>
</organism>
<dbReference type="EMBL" id="CAUOFW020000703">
    <property type="protein sequence ID" value="CAK9135376.1"/>
    <property type="molecule type" value="Genomic_DNA"/>
</dbReference>
<keyword evidence="3" id="KW-1185">Reference proteome</keyword>
<dbReference type="AlphaFoldDB" id="A0ABC8QRR0"/>
<evidence type="ECO:0000313" key="3">
    <source>
        <dbReference type="Proteomes" id="UP001642360"/>
    </source>
</evidence>
<feature type="compositionally biased region" description="Basic and acidic residues" evidence="1">
    <location>
        <begin position="68"/>
        <end position="97"/>
    </location>
</feature>
<evidence type="ECO:0000256" key="1">
    <source>
        <dbReference type="SAM" id="MobiDB-lite"/>
    </source>
</evidence>
<gene>
    <name evidence="2" type="ORF">ILEXP_LOCUS2320</name>
</gene>
<protein>
    <submittedName>
        <fullName evidence="2">Uncharacterized protein</fullName>
    </submittedName>
</protein>
<feature type="compositionally biased region" description="Basic and acidic residues" evidence="1">
    <location>
        <begin position="45"/>
        <end position="57"/>
    </location>
</feature>
<feature type="region of interest" description="Disordered" evidence="1">
    <location>
        <begin position="45"/>
        <end position="128"/>
    </location>
</feature>
<evidence type="ECO:0000313" key="2">
    <source>
        <dbReference type="EMBL" id="CAK9135376.1"/>
    </source>
</evidence>
<proteinExistence type="predicted"/>
<name>A0ABC8QRR0_9AQUA</name>
<sequence>MPKERTRELIRDSDSSNYSEFYKIEYDLDEDDRLYETNVDKDVEWVGVGDKGKGVKDDSDELSSFDDSSSKDDGVNEMYEKDTMRVMETSDHSRKDNSSFPQADTRSPTSPTEEIQEANKETLDITEEEIRDTRKETLKKKMEDIRETSTEALETVTMANPNDQLKMQNSDFSFLVERDYSCAENLDLP</sequence>
<dbReference type="Proteomes" id="UP001642360">
    <property type="component" value="Unassembled WGS sequence"/>
</dbReference>
<comment type="caution">
    <text evidence="2">The sequence shown here is derived from an EMBL/GenBank/DDBJ whole genome shotgun (WGS) entry which is preliminary data.</text>
</comment>
<feature type="compositionally biased region" description="Polar residues" evidence="1">
    <location>
        <begin position="98"/>
        <end position="113"/>
    </location>
</feature>
<accession>A0ABC8QRR0</accession>
<reference evidence="2 3" key="1">
    <citation type="submission" date="2024-02" db="EMBL/GenBank/DDBJ databases">
        <authorList>
            <person name="Vignale AGUSTIN F."/>
            <person name="Sosa J E."/>
            <person name="Modenutti C."/>
        </authorList>
    </citation>
    <scope>NUCLEOTIDE SEQUENCE [LARGE SCALE GENOMIC DNA]</scope>
</reference>